<evidence type="ECO:0000313" key="2">
    <source>
        <dbReference type="EMBL" id="MBA0619388.1"/>
    </source>
</evidence>
<feature type="non-terminal residue" evidence="2">
    <location>
        <position position="283"/>
    </location>
</feature>
<dbReference type="Pfam" id="PF25019">
    <property type="entry name" value="LRR_R13L1-DRL21"/>
    <property type="match status" value="1"/>
</dbReference>
<sequence length="283" mass="31909">TILKSIDPDSPDQSDLNLLQVKLNEKLSGKRFLLVLDEREGDGHHIRVLKYLSNLKGDFRLSGLENVNCQDAREAKLNEKQGIGRLVLHWSKNFYKDSRNKEDEDGSDSTFKNMLSLELRNCKNCKSLPSIARLSLLKNLSICGLDELHKIGVELFGVYQSNAFTSLETVFCEYAKLGGKLEIYECGRLVVSISCFSSLCELIIDGCEELVDEGSSSSEEVTSLKSMFLRNISKFDISAEKALLRFSNSDAFDISGWKEFGIFIAKWVKLTRASFLQLRIVPN</sequence>
<reference evidence="2 3" key="1">
    <citation type="journal article" date="2019" name="Genome Biol. Evol.">
        <title>Insights into the evolution of the New World diploid cottons (Gossypium, subgenus Houzingenia) based on genome sequencing.</title>
        <authorList>
            <person name="Grover C.E."/>
            <person name="Arick M.A. 2nd"/>
            <person name="Thrash A."/>
            <person name="Conover J.L."/>
            <person name="Sanders W.S."/>
            <person name="Peterson D.G."/>
            <person name="Frelichowski J.E."/>
            <person name="Scheffler J.A."/>
            <person name="Scheffler B.E."/>
            <person name="Wendel J.F."/>
        </authorList>
    </citation>
    <scope>NUCLEOTIDE SEQUENCE [LARGE SCALE GENOMIC DNA]</scope>
    <source>
        <strain evidence="2">27</strain>
        <tissue evidence="2">Leaf</tissue>
    </source>
</reference>
<dbReference type="Gene3D" id="3.80.10.10">
    <property type="entry name" value="Ribonuclease Inhibitor"/>
    <property type="match status" value="1"/>
</dbReference>
<protein>
    <recommendedName>
        <fullName evidence="1">R13L1/DRL21-like LRR repeat region domain-containing protein</fullName>
    </recommendedName>
</protein>
<organism evidence="2 3">
    <name type="scientific">Gossypium davidsonii</name>
    <name type="common">Davidson's cotton</name>
    <name type="synonym">Gossypium klotzschianum subsp. davidsonii</name>
    <dbReference type="NCBI Taxonomy" id="34287"/>
    <lineage>
        <taxon>Eukaryota</taxon>
        <taxon>Viridiplantae</taxon>
        <taxon>Streptophyta</taxon>
        <taxon>Embryophyta</taxon>
        <taxon>Tracheophyta</taxon>
        <taxon>Spermatophyta</taxon>
        <taxon>Magnoliopsida</taxon>
        <taxon>eudicotyledons</taxon>
        <taxon>Gunneridae</taxon>
        <taxon>Pentapetalae</taxon>
        <taxon>rosids</taxon>
        <taxon>malvids</taxon>
        <taxon>Malvales</taxon>
        <taxon>Malvaceae</taxon>
        <taxon>Malvoideae</taxon>
        <taxon>Gossypium</taxon>
    </lineage>
</organism>
<feature type="domain" description="R13L1/DRL21-like LRR repeat region" evidence="1">
    <location>
        <begin position="46"/>
        <end position="102"/>
    </location>
</feature>
<dbReference type="PANTHER" id="PTHR47186:SF41">
    <property type="entry name" value="OS12G0131701 PROTEIN"/>
    <property type="match status" value="1"/>
</dbReference>
<evidence type="ECO:0000313" key="3">
    <source>
        <dbReference type="Proteomes" id="UP000593561"/>
    </source>
</evidence>
<dbReference type="PANTHER" id="PTHR47186">
    <property type="entry name" value="LEUCINE-RICH REPEAT-CONTAINING PROTEIN 57"/>
    <property type="match status" value="1"/>
</dbReference>
<proteinExistence type="predicted"/>
<comment type="caution">
    <text evidence="2">The sequence shown here is derived from an EMBL/GenBank/DDBJ whole genome shotgun (WGS) entry which is preliminary data.</text>
</comment>
<dbReference type="EMBL" id="JABFAC010000007">
    <property type="protein sequence ID" value="MBA0619388.1"/>
    <property type="molecule type" value="Genomic_DNA"/>
</dbReference>
<dbReference type="InterPro" id="IPR032675">
    <property type="entry name" value="LRR_dom_sf"/>
</dbReference>
<name>A0A7J8RZT7_GOSDV</name>
<keyword evidence="3" id="KW-1185">Reference proteome</keyword>
<dbReference type="AlphaFoldDB" id="A0A7J8RZT7"/>
<dbReference type="Proteomes" id="UP000593561">
    <property type="component" value="Unassembled WGS sequence"/>
</dbReference>
<dbReference type="SUPFAM" id="SSF52047">
    <property type="entry name" value="RNI-like"/>
    <property type="match status" value="1"/>
</dbReference>
<accession>A0A7J8RZT7</accession>
<evidence type="ECO:0000259" key="1">
    <source>
        <dbReference type="Pfam" id="PF25019"/>
    </source>
</evidence>
<gene>
    <name evidence="2" type="ORF">Godav_028570</name>
</gene>
<dbReference type="InterPro" id="IPR056789">
    <property type="entry name" value="LRR_R13L1-DRL21"/>
</dbReference>